<dbReference type="EMBL" id="CP046453">
    <property type="protein sequence ID" value="QGU05536.1"/>
    <property type="molecule type" value="Genomic_DNA"/>
</dbReference>
<accession>A0A6B8W3N8</accession>
<protein>
    <submittedName>
        <fullName evidence="3">Uncharacterized protein</fullName>
    </submittedName>
</protein>
<keyword evidence="2" id="KW-0812">Transmembrane</keyword>
<evidence type="ECO:0000313" key="4">
    <source>
        <dbReference type="Proteomes" id="UP000425178"/>
    </source>
</evidence>
<keyword evidence="4" id="KW-1185">Reference proteome</keyword>
<feature type="compositionally biased region" description="Basic and acidic residues" evidence="1">
    <location>
        <begin position="84"/>
        <end position="106"/>
    </location>
</feature>
<feature type="region of interest" description="Disordered" evidence="1">
    <location>
        <begin position="46"/>
        <end position="106"/>
    </location>
</feature>
<evidence type="ECO:0000313" key="3">
    <source>
        <dbReference type="EMBL" id="QGU05536.1"/>
    </source>
</evidence>
<name>A0A6B8W3N8_9CORY</name>
<keyword evidence="2" id="KW-1133">Transmembrane helix</keyword>
<dbReference type="AlphaFoldDB" id="A0A6B8W3N8"/>
<feature type="compositionally biased region" description="Low complexity" evidence="1">
    <location>
        <begin position="51"/>
        <end position="76"/>
    </location>
</feature>
<reference evidence="3 4" key="1">
    <citation type="journal article" date="2021" name="Int. J. Syst. Evol. Microbiol.">
        <title>Classification of three corynebacterial strains isolated from a small paddock in North Rhine-Westphalia: proposal of &lt;i&gt;Corynebacterium kalinowskii&lt;/i&gt; sp. nov., &lt;i&gt;Corynebacterium comes&lt;/i&gt; sp. nov. and &lt;i&gt;Corynebacterium occultum&lt;/i&gt; sp. nov.</title>
        <authorList>
            <person name="Schaffert L."/>
            <person name="Ruwe M."/>
            <person name="Milse J."/>
            <person name="Hanuschka K."/>
            <person name="Ortseifen V."/>
            <person name="Droste J."/>
            <person name="Brandt D."/>
            <person name="Schl L."/>
            <person name="Kutter Y."/>
            <person name="Vinke S."/>
            <person name="Vieh P."/>
            <person name="Jacob L."/>
            <person name="L N.C."/>
            <person name="Schulte-Berndt E."/>
            <person name="Hain C."/>
            <person name="Linder M."/>
            <person name="Schmidt P."/>
            <person name="Wollenschl L."/>
            <person name="Luttermann T."/>
            <person name="Thieme E."/>
            <person name="Hassa J."/>
            <person name="Haak M."/>
            <person name="Wittchen M."/>
            <person name="Mentz A."/>
            <person name="Persicke M."/>
            <person name="Busche T."/>
            <person name="R C."/>
        </authorList>
    </citation>
    <scope>NUCLEOTIDE SEQUENCE [LARGE SCALE GENOMIC DNA]</scope>
    <source>
        <strain evidence="3 4">2019</strain>
    </source>
</reference>
<proteinExistence type="predicted"/>
<keyword evidence="2" id="KW-0472">Membrane</keyword>
<gene>
    <name evidence="3" type="ORF">CETAM_11520</name>
</gene>
<organism evidence="3 4">
    <name type="scientific">Corynebacterium comes</name>
    <dbReference type="NCBI Taxonomy" id="2675218"/>
    <lineage>
        <taxon>Bacteria</taxon>
        <taxon>Bacillati</taxon>
        <taxon>Actinomycetota</taxon>
        <taxon>Actinomycetes</taxon>
        <taxon>Mycobacteriales</taxon>
        <taxon>Corynebacteriaceae</taxon>
        <taxon>Corynebacterium</taxon>
    </lineage>
</organism>
<sequence length="232" mass="24738">MVDVTNSSSRRLPEEIYVRRRVAAAVAILVLVGLLVWGLVASAGGGDDEGAATPTPTSTATAAAMSSTTATTSEADTTSETEAPETKTTEASESEEPRAAGRDACELSDLRVVASSDRPSYSPGVQPTFYMTVTNPTEADCEINLDEDQLRFEVYNLESNARVWADTDCFPSILTGEETFDAGDERRFQAVWSRLGSQPGQCSNRQDVGTGAFFLHAVIGDNPSDAHTFNLG</sequence>
<dbReference type="KEGG" id="ccoe:CETAM_11520"/>
<dbReference type="Proteomes" id="UP000425178">
    <property type="component" value="Chromosome"/>
</dbReference>
<evidence type="ECO:0000256" key="1">
    <source>
        <dbReference type="SAM" id="MobiDB-lite"/>
    </source>
</evidence>
<evidence type="ECO:0000256" key="2">
    <source>
        <dbReference type="SAM" id="Phobius"/>
    </source>
</evidence>
<feature type="transmembrane region" description="Helical" evidence="2">
    <location>
        <begin position="21"/>
        <end position="40"/>
    </location>
</feature>